<dbReference type="OMA" id="ICEINSG"/>
<dbReference type="FunFam" id="3.80.10.10:FF:000383">
    <property type="entry name" value="Leucine-rich repeat receptor protein kinase EMS1"/>
    <property type="match status" value="1"/>
</dbReference>
<feature type="domain" description="Protein kinase" evidence="21">
    <location>
        <begin position="497"/>
        <end position="777"/>
    </location>
</feature>
<keyword evidence="8" id="KW-0732">Signal</keyword>
<accession>A0A8T2RK20</accession>
<dbReference type="SUPFAM" id="SSF56112">
    <property type="entry name" value="Protein kinase-like (PK-like)"/>
    <property type="match status" value="1"/>
</dbReference>
<evidence type="ECO:0000256" key="14">
    <source>
        <dbReference type="ARBA" id="ARBA00023136"/>
    </source>
</evidence>
<keyword evidence="23" id="KW-1185">Reference proteome</keyword>
<dbReference type="InterPro" id="IPR050647">
    <property type="entry name" value="Plant_LRR-RLKs"/>
</dbReference>
<dbReference type="GO" id="GO:0033612">
    <property type="term" value="F:receptor serine/threonine kinase binding"/>
    <property type="evidence" value="ECO:0007669"/>
    <property type="project" value="TreeGrafter"/>
</dbReference>
<dbReference type="PANTHER" id="PTHR48056:SF58">
    <property type="entry name" value="LEUCINE-RICH REPEAT RECEPTOR PROTEIN KINASE MSP1-LIKE ISOFORM X1"/>
    <property type="match status" value="1"/>
</dbReference>
<evidence type="ECO:0000313" key="22">
    <source>
        <dbReference type="EMBL" id="KAH7296164.1"/>
    </source>
</evidence>
<keyword evidence="5" id="KW-0433">Leucine-rich repeat</keyword>
<evidence type="ECO:0000256" key="16">
    <source>
        <dbReference type="ARBA" id="ARBA00023180"/>
    </source>
</evidence>
<dbReference type="EMBL" id="CM035431">
    <property type="protein sequence ID" value="KAH7296164.1"/>
    <property type="molecule type" value="Genomic_DNA"/>
</dbReference>
<evidence type="ECO:0000256" key="2">
    <source>
        <dbReference type="ARBA" id="ARBA00012513"/>
    </source>
</evidence>
<dbReference type="PROSITE" id="PS50011">
    <property type="entry name" value="PROTEIN_KINASE_DOM"/>
    <property type="match status" value="1"/>
</dbReference>
<dbReference type="InterPro" id="IPR003591">
    <property type="entry name" value="Leu-rich_rpt_typical-subtyp"/>
</dbReference>
<dbReference type="PROSITE" id="PS00108">
    <property type="entry name" value="PROTEIN_KINASE_ST"/>
    <property type="match status" value="1"/>
</dbReference>
<evidence type="ECO:0000259" key="21">
    <source>
        <dbReference type="PROSITE" id="PS50011"/>
    </source>
</evidence>
<keyword evidence="13 20" id="KW-1133">Transmembrane helix</keyword>
<dbReference type="FunFam" id="1.10.510.10:FF:000526">
    <property type="entry name" value="serine/threonine-protein kinase BRI1-like 2"/>
    <property type="match status" value="1"/>
</dbReference>
<dbReference type="Pfam" id="PF07714">
    <property type="entry name" value="PK_Tyr_Ser-Thr"/>
    <property type="match status" value="1"/>
</dbReference>
<keyword evidence="3" id="KW-1003">Cell membrane</keyword>
<gene>
    <name evidence="22" type="ORF">KP509_26G011700</name>
</gene>
<keyword evidence="12 19" id="KW-0067">ATP-binding</keyword>
<dbReference type="InterPro" id="IPR032675">
    <property type="entry name" value="LRR_dom_sf"/>
</dbReference>
<dbReference type="PROSITE" id="PS00107">
    <property type="entry name" value="PROTEIN_KINASE_ATP"/>
    <property type="match status" value="1"/>
</dbReference>
<comment type="catalytic activity">
    <reaction evidence="17">
        <text>L-threonyl-[protein] + ATP = O-phospho-L-threonyl-[protein] + ADP + H(+)</text>
        <dbReference type="Rhea" id="RHEA:46608"/>
        <dbReference type="Rhea" id="RHEA-COMP:11060"/>
        <dbReference type="Rhea" id="RHEA-COMP:11605"/>
        <dbReference type="ChEBI" id="CHEBI:15378"/>
        <dbReference type="ChEBI" id="CHEBI:30013"/>
        <dbReference type="ChEBI" id="CHEBI:30616"/>
        <dbReference type="ChEBI" id="CHEBI:61977"/>
        <dbReference type="ChEBI" id="CHEBI:456216"/>
        <dbReference type="EC" id="2.7.11.1"/>
    </reaction>
</comment>
<evidence type="ECO:0000256" key="11">
    <source>
        <dbReference type="ARBA" id="ARBA00022777"/>
    </source>
</evidence>
<evidence type="ECO:0000256" key="7">
    <source>
        <dbReference type="ARBA" id="ARBA00022692"/>
    </source>
</evidence>
<dbReference type="AlphaFoldDB" id="A0A8T2RK20"/>
<comment type="catalytic activity">
    <reaction evidence="18">
        <text>L-seryl-[protein] + ATP = O-phospho-L-seryl-[protein] + ADP + H(+)</text>
        <dbReference type="Rhea" id="RHEA:17989"/>
        <dbReference type="Rhea" id="RHEA-COMP:9863"/>
        <dbReference type="Rhea" id="RHEA-COMP:11604"/>
        <dbReference type="ChEBI" id="CHEBI:15378"/>
        <dbReference type="ChEBI" id="CHEBI:29999"/>
        <dbReference type="ChEBI" id="CHEBI:30616"/>
        <dbReference type="ChEBI" id="CHEBI:83421"/>
        <dbReference type="ChEBI" id="CHEBI:456216"/>
        <dbReference type="EC" id="2.7.11.1"/>
    </reaction>
</comment>
<feature type="transmembrane region" description="Helical" evidence="20">
    <location>
        <begin position="410"/>
        <end position="430"/>
    </location>
</feature>
<dbReference type="Proteomes" id="UP000825935">
    <property type="component" value="Chromosome 26"/>
</dbReference>
<sequence length="777" mass="85509">MGKLVSLQHLGLSGNLLQGSIPKEIGQLVNLQVLFLNGNRLTGSIPVELFNCVQLTTLDLGSNQLSGLIPRQIGRLQNLECLVLSHNRLTGPIPSEICEGFQQSYIPTSSYLQHHGYFDLSWNFLTGSVPQSIGDCIVMVEMYLNHNNISGSIPIQLARLTNLTNIDLSMNQIGGSLPEQLGELHRLQGLNLAYNQLSGHIPPALGDLRSIVLMNLSRNSISGPLPVEFGKLEALQDLDLSWNTLSGRIPTEWTQLNGIIRLNLQGNGLNGDLVFLTHEQPIWQQLGTLNLSHNFLSGYIPDVIGNLSALTALDLHGNDFDGPIPDSLGDISQLQYLDLSQNHLTGPIPLNVCRLELNYLDASNNKLVGIIPDVQACINGSFGGNVGLCYALVNGECHAQSSVSLLNTGAILGITIGSSIAVLCLMLVLVRWKILKQDIMVDNFVDEKKKLHHPFEPNMLVLARKIQKEPLSINIAMFERPLLRLTLADILRITNNFSKANIIGNGGFGTVYKALLPDGRTVAIKKLGPAGLQGNREFLAEMETLGKVKHKNLVPLLGYCSFGDEKLLVYDYMANGSLDIWLRNRADAVEVLDWAKRFKIASGAARGLAFLHHGFIPHIIHRDIKASNILLDSDFEPKVADFGLARLISACETHISTDIAGTFGYIPPEYGHTWRSTTKGDVYSYGVILLEILTGKEPTGTDFKEVEGGNLVGWVRQKISQNRLSDILDPAVVCHRGWKVMLMQVLQVATLCTSDDPHRRPTMLEVVKYLKEIENFP</sequence>
<evidence type="ECO:0000256" key="17">
    <source>
        <dbReference type="ARBA" id="ARBA00047899"/>
    </source>
</evidence>
<keyword evidence="11" id="KW-0418">Kinase</keyword>
<dbReference type="Gene3D" id="3.80.10.10">
    <property type="entry name" value="Ribonuclease Inhibitor"/>
    <property type="match status" value="2"/>
</dbReference>
<dbReference type="FunFam" id="3.80.10.10:FF:000095">
    <property type="entry name" value="LRR receptor-like serine/threonine-protein kinase GSO1"/>
    <property type="match status" value="1"/>
</dbReference>
<evidence type="ECO:0000256" key="5">
    <source>
        <dbReference type="ARBA" id="ARBA00022614"/>
    </source>
</evidence>
<dbReference type="InterPro" id="IPR001611">
    <property type="entry name" value="Leu-rich_rpt"/>
</dbReference>
<evidence type="ECO:0000256" key="15">
    <source>
        <dbReference type="ARBA" id="ARBA00023170"/>
    </source>
</evidence>
<dbReference type="InterPro" id="IPR017441">
    <property type="entry name" value="Protein_kinase_ATP_BS"/>
</dbReference>
<feature type="binding site" evidence="19">
    <location>
        <position position="526"/>
    </location>
    <ligand>
        <name>ATP</name>
        <dbReference type="ChEBI" id="CHEBI:30616"/>
    </ligand>
</feature>
<dbReference type="GO" id="GO:0004674">
    <property type="term" value="F:protein serine/threonine kinase activity"/>
    <property type="evidence" value="ECO:0007669"/>
    <property type="project" value="UniProtKB-KW"/>
</dbReference>
<dbReference type="PANTHER" id="PTHR48056">
    <property type="entry name" value="LRR RECEPTOR-LIKE SERINE/THREONINE-PROTEIN KINASE-RELATED"/>
    <property type="match status" value="1"/>
</dbReference>
<dbReference type="SMART" id="SM00369">
    <property type="entry name" value="LRR_TYP"/>
    <property type="match status" value="7"/>
</dbReference>
<keyword evidence="10 19" id="KW-0547">Nucleotide-binding</keyword>
<keyword evidence="6" id="KW-0808">Transferase</keyword>
<keyword evidence="7 20" id="KW-0812">Transmembrane</keyword>
<dbReference type="GO" id="GO:0005524">
    <property type="term" value="F:ATP binding"/>
    <property type="evidence" value="ECO:0007669"/>
    <property type="project" value="UniProtKB-UniRule"/>
</dbReference>
<protein>
    <recommendedName>
        <fullName evidence="2">non-specific serine/threonine protein kinase</fullName>
        <ecNumber evidence="2">2.7.11.1</ecNumber>
    </recommendedName>
</protein>
<evidence type="ECO:0000256" key="8">
    <source>
        <dbReference type="ARBA" id="ARBA00022729"/>
    </source>
</evidence>
<dbReference type="SMART" id="SM00220">
    <property type="entry name" value="S_TKc"/>
    <property type="match status" value="1"/>
</dbReference>
<dbReference type="GO" id="GO:0005886">
    <property type="term" value="C:plasma membrane"/>
    <property type="evidence" value="ECO:0007669"/>
    <property type="project" value="UniProtKB-SubCell"/>
</dbReference>
<dbReference type="PROSITE" id="PS51450">
    <property type="entry name" value="LRR"/>
    <property type="match status" value="1"/>
</dbReference>
<comment type="subcellular location">
    <subcellularLocation>
        <location evidence="1">Cell membrane</location>
        <topology evidence="1">Single-pass type I membrane protein</topology>
    </subcellularLocation>
</comment>
<evidence type="ECO:0000256" key="19">
    <source>
        <dbReference type="PROSITE-ProRule" id="PRU10141"/>
    </source>
</evidence>
<keyword evidence="16" id="KW-0325">Glycoprotein</keyword>
<dbReference type="InterPro" id="IPR000719">
    <property type="entry name" value="Prot_kinase_dom"/>
</dbReference>
<evidence type="ECO:0000256" key="13">
    <source>
        <dbReference type="ARBA" id="ARBA00022989"/>
    </source>
</evidence>
<dbReference type="InterPro" id="IPR001245">
    <property type="entry name" value="Ser-Thr/Tyr_kinase_cat_dom"/>
</dbReference>
<keyword evidence="9" id="KW-0677">Repeat</keyword>
<comment type="caution">
    <text evidence="22">The sequence shown here is derived from an EMBL/GenBank/DDBJ whole genome shotgun (WGS) entry which is preliminary data.</text>
</comment>
<evidence type="ECO:0000256" key="12">
    <source>
        <dbReference type="ARBA" id="ARBA00022840"/>
    </source>
</evidence>
<evidence type="ECO:0000256" key="20">
    <source>
        <dbReference type="SAM" id="Phobius"/>
    </source>
</evidence>
<reference evidence="22" key="1">
    <citation type="submission" date="2021-08" db="EMBL/GenBank/DDBJ databases">
        <title>WGS assembly of Ceratopteris richardii.</title>
        <authorList>
            <person name="Marchant D.B."/>
            <person name="Chen G."/>
            <person name="Jenkins J."/>
            <person name="Shu S."/>
            <person name="Leebens-Mack J."/>
            <person name="Grimwood J."/>
            <person name="Schmutz J."/>
            <person name="Soltis P."/>
            <person name="Soltis D."/>
            <person name="Chen Z.-H."/>
        </authorList>
    </citation>
    <scope>NUCLEOTIDE SEQUENCE</scope>
    <source>
        <strain evidence="22">Whitten #5841</strain>
        <tissue evidence="22">Leaf</tissue>
    </source>
</reference>
<dbReference type="PRINTS" id="PR00019">
    <property type="entry name" value="LEURICHRPT"/>
</dbReference>
<dbReference type="Pfam" id="PF12799">
    <property type="entry name" value="LRR_4"/>
    <property type="match status" value="1"/>
</dbReference>
<evidence type="ECO:0000313" key="23">
    <source>
        <dbReference type="Proteomes" id="UP000825935"/>
    </source>
</evidence>
<evidence type="ECO:0000256" key="3">
    <source>
        <dbReference type="ARBA" id="ARBA00022475"/>
    </source>
</evidence>
<evidence type="ECO:0000256" key="4">
    <source>
        <dbReference type="ARBA" id="ARBA00022527"/>
    </source>
</evidence>
<keyword evidence="14 20" id="KW-0472">Membrane</keyword>
<dbReference type="FunFam" id="3.30.200.20:FF:000150">
    <property type="entry name" value="serine/threonine-protein kinase BRI1-like 2"/>
    <property type="match status" value="1"/>
</dbReference>
<keyword evidence="4" id="KW-0723">Serine/threonine-protein kinase</keyword>
<dbReference type="Pfam" id="PF00560">
    <property type="entry name" value="LRR_1"/>
    <property type="match status" value="8"/>
</dbReference>
<evidence type="ECO:0000256" key="6">
    <source>
        <dbReference type="ARBA" id="ARBA00022679"/>
    </source>
</evidence>
<dbReference type="SMART" id="SM00365">
    <property type="entry name" value="LRR_SD22"/>
    <property type="match status" value="4"/>
</dbReference>
<evidence type="ECO:0000256" key="1">
    <source>
        <dbReference type="ARBA" id="ARBA00004251"/>
    </source>
</evidence>
<dbReference type="CDD" id="cd14066">
    <property type="entry name" value="STKc_IRAK"/>
    <property type="match status" value="1"/>
</dbReference>
<dbReference type="InterPro" id="IPR011009">
    <property type="entry name" value="Kinase-like_dom_sf"/>
</dbReference>
<dbReference type="OrthoDB" id="551849at2759"/>
<evidence type="ECO:0000256" key="18">
    <source>
        <dbReference type="ARBA" id="ARBA00048679"/>
    </source>
</evidence>
<dbReference type="SUPFAM" id="SSF52047">
    <property type="entry name" value="RNI-like"/>
    <property type="match status" value="1"/>
</dbReference>
<dbReference type="Gene3D" id="3.30.200.20">
    <property type="entry name" value="Phosphorylase Kinase, domain 1"/>
    <property type="match status" value="1"/>
</dbReference>
<dbReference type="Gene3D" id="1.10.510.10">
    <property type="entry name" value="Transferase(Phosphotransferase) domain 1"/>
    <property type="match status" value="1"/>
</dbReference>
<dbReference type="EC" id="2.7.11.1" evidence="2"/>
<dbReference type="InterPro" id="IPR025875">
    <property type="entry name" value="Leu-rich_rpt_4"/>
</dbReference>
<keyword evidence="15" id="KW-0675">Receptor</keyword>
<name>A0A8T2RK20_CERRI</name>
<dbReference type="InterPro" id="IPR008271">
    <property type="entry name" value="Ser/Thr_kinase_AS"/>
</dbReference>
<proteinExistence type="predicted"/>
<evidence type="ECO:0000256" key="9">
    <source>
        <dbReference type="ARBA" id="ARBA00022737"/>
    </source>
</evidence>
<organism evidence="22 23">
    <name type="scientific">Ceratopteris richardii</name>
    <name type="common">Triangle waterfern</name>
    <dbReference type="NCBI Taxonomy" id="49495"/>
    <lineage>
        <taxon>Eukaryota</taxon>
        <taxon>Viridiplantae</taxon>
        <taxon>Streptophyta</taxon>
        <taxon>Embryophyta</taxon>
        <taxon>Tracheophyta</taxon>
        <taxon>Polypodiopsida</taxon>
        <taxon>Polypodiidae</taxon>
        <taxon>Polypodiales</taxon>
        <taxon>Pteridineae</taxon>
        <taxon>Pteridaceae</taxon>
        <taxon>Parkerioideae</taxon>
        <taxon>Ceratopteris</taxon>
    </lineage>
</organism>
<evidence type="ECO:0000256" key="10">
    <source>
        <dbReference type="ARBA" id="ARBA00022741"/>
    </source>
</evidence>